<dbReference type="Proteomes" id="UP001500630">
    <property type="component" value="Unassembled WGS sequence"/>
</dbReference>
<dbReference type="RefSeq" id="WP_345575695.1">
    <property type="nucleotide sequence ID" value="NZ_BAABDQ010000046.1"/>
</dbReference>
<feature type="region of interest" description="Disordered" evidence="1">
    <location>
        <begin position="41"/>
        <end position="67"/>
    </location>
</feature>
<gene>
    <name evidence="2" type="ORF">GCM10022419_114260</name>
</gene>
<comment type="caution">
    <text evidence="2">The sequence shown here is derived from an EMBL/GenBank/DDBJ whole genome shotgun (WGS) entry which is preliminary data.</text>
</comment>
<feature type="compositionally biased region" description="Polar residues" evidence="1">
    <location>
        <begin position="57"/>
        <end position="67"/>
    </location>
</feature>
<proteinExistence type="predicted"/>
<reference evidence="3" key="1">
    <citation type="journal article" date="2019" name="Int. J. Syst. Evol. Microbiol.">
        <title>The Global Catalogue of Microorganisms (GCM) 10K type strain sequencing project: providing services to taxonomists for standard genome sequencing and annotation.</title>
        <authorList>
            <consortium name="The Broad Institute Genomics Platform"/>
            <consortium name="The Broad Institute Genome Sequencing Center for Infectious Disease"/>
            <person name="Wu L."/>
            <person name="Ma J."/>
        </authorList>
    </citation>
    <scope>NUCLEOTIDE SEQUENCE [LARGE SCALE GENOMIC DNA]</scope>
    <source>
        <strain evidence="3">JCM 17326</strain>
    </source>
</reference>
<protein>
    <submittedName>
        <fullName evidence="2">Uncharacterized protein</fullName>
    </submittedName>
</protein>
<evidence type="ECO:0000256" key="1">
    <source>
        <dbReference type="SAM" id="MobiDB-lite"/>
    </source>
</evidence>
<dbReference type="EMBL" id="BAABDQ010000046">
    <property type="protein sequence ID" value="GAA3610410.1"/>
    <property type="molecule type" value="Genomic_DNA"/>
</dbReference>
<evidence type="ECO:0000313" key="3">
    <source>
        <dbReference type="Proteomes" id="UP001500630"/>
    </source>
</evidence>
<sequence>MNGVRRHRSARLDLSFYYEPDERHLRLPDDATLHGAIAAAPAAHSPEGVFRGGDSRTGATTSGQVGS</sequence>
<organism evidence="2 3">
    <name type="scientific">Nonomuraea rosea</name>
    <dbReference type="NCBI Taxonomy" id="638574"/>
    <lineage>
        <taxon>Bacteria</taxon>
        <taxon>Bacillati</taxon>
        <taxon>Actinomycetota</taxon>
        <taxon>Actinomycetes</taxon>
        <taxon>Streptosporangiales</taxon>
        <taxon>Streptosporangiaceae</taxon>
        <taxon>Nonomuraea</taxon>
    </lineage>
</organism>
<name>A0ABP6ZI49_9ACTN</name>
<evidence type="ECO:0000313" key="2">
    <source>
        <dbReference type="EMBL" id="GAA3610410.1"/>
    </source>
</evidence>
<keyword evidence="3" id="KW-1185">Reference proteome</keyword>
<accession>A0ABP6ZI49</accession>